<reference evidence="2" key="1">
    <citation type="submission" date="2021-01" db="EMBL/GenBank/DDBJ databases">
        <authorList>
            <person name="Corre E."/>
            <person name="Pelletier E."/>
            <person name="Niang G."/>
            <person name="Scheremetjew M."/>
            <person name="Finn R."/>
            <person name="Kale V."/>
            <person name="Holt S."/>
            <person name="Cochrane G."/>
            <person name="Meng A."/>
            <person name="Brown T."/>
            <person name="Cohen L."/>
        </authorList>
    </citation>
    <scope>NUCLEOTIDE SEQUENCE</scope>
    <source>
        <strain evidence="2">RCC3387</strain>
    </source>
</reference>
<protein>
    <submittedName>
        <fullName evidence="2">Uncharacterized protein</fullName>
    </submittedName>
</protein>
<evidence type="ECO:0000313" key="2">
    <source>
        <dbReference type="EMBL" id="CAD9498329.1"/>
    </source>
</evidence>
<organism evidence="2">
    <name type="scientific">Zooxanthella nutricula</name>
    <dbReference type="NCBI Taxonomy" id="1333877"/>
    <lineage>
        <taxon>Eukaryota</taxon>
        <taxon>Sar</taxon>
        <taxon>Alveolata</taxon>
        <taxon>Dinophyceae</taxon>
        <taxon>Peridiniales</taxon>
        <taxon>Peridiniales incertae sedis</taxon>
        <taxon>Zooxanthella</taxon>
    </lineage>
</organism>
<proteinExistence type="predicted"/>
<name>A0A6U9EK04_9DINO</name>
<dbReference type="AlphaFoldDB" id="A0A6U9EK04"/>
<gene>
    <name evidence="2" type="ORF">BRAN1462_LOCUS3830</name>
</gene>
<evidence type="ECO:0000256" key="1">
    <source>
        <dbReference type="SAM" id="MobiDB-lite"/>
    </source>
</evidence>
<feature type="region of interest" description="Disordered" evidence="1">
    <location>
        <begin position="247"/>
        <end position="267"/>
    </location>
</feature>
<dbReference type="EMBL" id="HBGW01005833">
    <property type="protein sequence ID" value="CAD9498329.1"/>
    <property type="molecule type" value="Transcribed_RNA"/>
</dbReference>
<accession>A0A6U9EK04</accession>
<sequence length="267" mass="28971">MPSKGAKFCLNVWVHNKAAVVRSQAREQVGDNVFGDAVGRIANHFVPTEEVVQGVAEAVLGDLVPELAKKGIRATAELAFSQANFFVILVEVRSADFQRMVENGIVSRLTAQLIQCFELLPQLLRRPLLANVLCSVAEGLVPELPSEVQSDLSKRGGVEARVSAAPIADQAEALFGAVATLRQEELERKQRNILKKAARDITGEAEPTLAEVTQALARKCDSDFKRTADIVREFFTLPDCDEPVVGRSPGNAALRDSTMRQPPCKGA</sequence>